<keyword evidence="2" id="KW-0964">Secreted</keyword>
<evidence type="ECO:0000256" key="1">
    <source>
        <dbReference type="ARBA" id="ARBA00004613"/>
    </source>
</evidence>
<dbReference type="PANTHER" id="PTHR13723:SF20">
    <property type="entry name" value="A DISINTEGRIN AND METALLOPROTEINASE WITH THROMBOSPONDIN MOTIFS 13"/>
    <property type="match status" value="1"/>
</dbReference>
<dbReference type="Pfam" id="PF19030">
    <property type="entry name" value="TSP1_ADAMTS"/>
    <property type="match status" value="2"/>
</dbReference>
<dbReference type="InterPro" id="IPR036383">
    <property type="entry name" value="TSP1_rpt_sf"/>
</dbReference>
<dbReference type="PANTHER" id="PTHR13723">
    <property type="entry name" value="ADAMTS A DISINTEGRIN AND METALLOPROTEASE WITH THROMBOSPONDIN MOTIFS PROTEASE"/>
    <property type="match status" value="1"/>
</dbReference>
<comment type="subcellular location">
    <subcellularLocation>
        <location evidence="1">Secreted</location>
    </subcellularLocation>
</comment>
<name>A0ABV0RCV0_9TELE</name>
<dbReference type="InterPro" id="IPR000884">
    <property type="entry name" value="TSP1_rpt"/>
</dbReference>
<evidence type="ECO:0000313" key="3">
    <source>
        <dbReference type="EMBL" id="MEQ2205940.1"/>
    </source>
</evidence>
<dbReference type="PROSITE" id="PS50092">
    <property type="entry name" value="TSP1"/>
    <property type="match status" value="2"/>
</dbReference>
<proteinExistence type="predicted"/>
<dbReference type="EMBL" id="JAHRIN010042406">
    <property type="protein sequence ID" value="MEQ2205940.1"/>
    <property type="molecule type" value="Genomic_DNA"/>
</dbReference>
<comment type="caution">
    <text evidence="3">The sequence shown here is derived from an EMBL/GenBank/DDBJ whole genome shotgun (WGS) entry which is preliminary data.</text>
</comment>
<accession>A0ABV0RCV0</accession>
<gene>
    <name evidence="3" type="ORF">XENOCAPTIV_018846</name>
</gene>
<dbReference type="Gene3D" id="2.20.100.10">
    <property type="entry name" value="Thrombospondin type-1 (TSP1) repeat"/>
    <property type="match status" value="2"/>
</dbReference>
<reference evidence="3 4" key="1">
    <citation type="submission" date="2021-06" db="EMBL/GenBank/DDBJ databases">
        <authorList>
            <person name="Palmer J.M."/>
        </authorList>
    </citation>
    <scope>NUCLEOTIDE SEQUENCE [LARGE SCALE GENOMIC DNA]</scope>
    <source>
        <strain evidence="3 4">XC_2019</strain>
        <tissue evidence="3">Muscle</tissue>
    </source>
</reference>
<sequence>MSGALLSASVLGPVEMPDPHTEMCGISPCPSMRRMFILQLYEVFHLTTRWRSKQGVCSVTCGGGVAKRVLFCARETNGEQEEVLEDYNCSGFPKPTAVVSCNTHSCPARWKVFRTSACSVSCDLGVAQRNVSCVQFIHGKEIVVPKDSCHAAVKPATTVPCLVQVCTFKWEVKPWSQVDLSTRSSALESYPALWIAEKVCFSFNNSIILKSDADTKMYAVNFTSNSSHTCRVLINAPPSVKIRIQALHIGSVFNTTNSQSTFIMVQTSFCF</sequence>
<evidence type="ECO:0000256" key="2">
    <source>
        <dbReference type="ARBA" id="ARBA00022525"/>
    </source>
</evidence>
<dbReference type="SUPFAM" id="SSF82895">
    <property type="entry name" value="TSP-1 type 1 repeat"/>
    <property type="match status" value="2"/>
</dbReference>
<keyword evidence="4" id="KW-1185">Reference proteome</keyword>
<evidence type="ECO:0000313" key="4">
    <source>
        <dbReference type="Proteomes" id="UP001434883"/>
    </source>
</evidence>
<dbReference type="Proteomes" id="UP001434883">
    <property type="component" value="Unassembled WGS sequence"/>
</dbReference>
<organism evidence="3 4">
    <name type="scientific">Xenoophorus captivus</name>
    <dbReference type="NCBI Taxonomy" id="1517983"/>
    <lineage>
        <taxon>Eukaryota</taxon>
        <taxon>Metazoa</taxon>
        <taxon>Chordata</taxon>
        <taxon>Craniata</taxon>
        <taxon>Vertebrata</taxon>
        <taxon>Euteleostomi</taxon>
        <taxon>Actinopterygii</taxon>
        <taxon>Neopterygii</taxon>
        <taxon>Teleostei</taxon>
        <taxon>Neoteleostei</taxon>
        <taxon>Acanthomorphata</taxon>
        <taxon>Ovalentaria</taxon>
        <taxon>Atherinomorphae</taxon>
        <taxon>Cyprinodontiformes</taxon>
        <taxon>Goodeidae</taxon>
        <taxon>Xenoophorus</taxon>
    </lineage>
</organism>
<dbReference type="InterPro" id="IPR050439">
    <property type="entry name" value="ADAMTS_ADAMTS-like"/>
</dbReference>
<protein>
    <submittedName>
        <fullName evidence="3">Uncharacterized protein</fullName>
    </submittedName>
</protein>